<dbReference type="NCBIfam" id="TIGR04019">
    <property type="entry name" value="B_thiol_YtxJ"/>
    <property type="match status" value="1"/>
</dbReference>
<dbReference type="InterPro" id="IPR022551">
    <property type="entry name" value="BrxC"/>
</dbReference>
<comment type="caution">
    <text evidence="1">The sequence shown here is derived from an EMBL/GenBank/DDBJ whole genome shotgun (WGS) entry which is preliminary data.</text>
</comment>
<dbReference type="EMBL" id="QGGB01000005">
    <property type="protein sequence ID" value="PWN06923.1"/>
    <property type="molecule type" value="Genomic_DNA"/>
</dbReference>
<dbReference type="Pfam" id="PF11009">
    <property type="entry name" value="BrxC"/>
    <property type="match status" value="1"/>
</dbReference>
<gene>
    <name evidence="1" type="primary">ytxJ</name>
    <name evidence="1" type="ORF">DDZ15_06525</name>
</gene>
<dbReference type="CDD" id="cd02947">
    <property type="entry name" value="TRX_family"/>
    <property type="match status" value="1"/>
</dbReference>
<evidence type="ECO:0000313" key="1">
    <source>
        <dbReference type="EMBL" id="PWN06923.1"/>
    </source>
</evidence>
<reference evidence="1 2" key="1">
    <citation type="submission" date="2018-05" db="EMBL/GenBank/DDBJ databases">
        <title>Rhodohalobacter halophilus gen. nov., sp. nov., a moderately halophilic member of the family Balneolaceae.</title>
        <authorList>
            <person name="Liu Z.-W."/>
        </authorList>
    </citation>
    <scope>NUCLEOTIDE SEQUENCE [LARGE SCALE GENOMIC DNA]</scope>
    <source>
        <strain evidence="1 2">8A47</strain>
    </source>
</reference>
<dbReference type="AlphaFoldDB" id="A0A316TQM5"/>
<dbReference type="Proteomes" id="UP000245533">
    <property type="component" value="Unassembled WGS sequence"/>
</dbReference>
<sequence>MSFFDRLRALSGDEQDASSQWVHLSEFSDLKEHVNGSGKPVLIYKHSDRCATCFMTRRAVEQVMANYSESVHFVYVDVIRNRELSSEIARKTSIRHESPQVIILKNDEAVFSTSHGRIRQDILNEEIEKQLPG</sequence>
<name>A0A316TQM5_9BACT</name>
<dbReference type="OrthoDB" id="677051at2"/>
<accession>A0A316TQM5</accession>
<dbReference type="SUPFAM" id="SSF52833">
    <property type="entry name" value="Thioredoxin-like"/>
    <property type="match status" value="1"/>
</dbReference>
<evidence type="ECO:0000313" key="2">
    <source>
        <dbReference type="Proteomes" id="UP000245533"/>
    </source>
</evidence>
<dbReference type="RefSeq" id="WP_109646272.1">
    <property type="nucleotide sequence ID" value="NZ_QGGB01000005.1"/>
</dbReference>
<protein>
    <submittedName>
        <fullName evidence="1">Bacillithiol system redox-active protein YtxJ</fullName>
    </submittedName>
</protein>
<organism evidence="1 2">
    <name type="scientific">Rhodohalobacter mucosus</name>
    <dbReference type="NCBI Taxonomy" id="2079485"/>
    <lineage>
        <taxon>Bacteria</taxon>
        <taxon>Pseudomonadati</taxon>
        <taxon>Balneolota</taxon>
        <taxon>Balneolia</taxon>
        <taxon>Balneolales</taxon>
        <taxon>Balneolaceae</taxon>
        <taxon>Rhodohalobacter</taxon>
    </lineage>
</organism>
<proteinExistence type="predicted"/>
<keyword evidence="2" id="KW-1185">Reference proteome</keyword>
<dbReference type="Gene3D" id="3.40.30.10">
    <property type="entry name" value="Glutaredoxin"/>
    <property type="match status" value="1"/>
</dbReference>
<dbReference type="InterPro" id="IPR036249">
    <property type="entry name" value="Thioredoxin-like_sf"/>
</dbReference>